<accession>A0AA49JTH6</accession>
<gene>
    <name evidence="2" type="ORF">Strain138_000870</name>
    <name evidence="3" type="ORF">Strain318_000870</name>
</gene>
<dbReference type="RefSeq" id="WP_367887313.1">
    <property type="nucleotide sequence ID" value="NZ_CP130612.1"/>
</dbReference>
<dbReference type="EMBL" id="CP130612">
    <property type="protein sequence ID" value="WKW11615.1"/>
    <property type="molecule type" value="Genomic_DNA"/>
</dbReference>
<name>A0AA49JZ42_9BACT</name>
<organism evidence="3 4">
    <name type="scientific">Pseudogemmatithrix spongiicola</name>
    <dbReference type="NCBI Taxonomy" id="3062599"/>
    <lineage>
        <taxon>Bacteria</taxon>
        <taxon>Pseudomonadati</taxon>
        <taxon>Gemmatimonadota</taxon>
        <taxon>Gemmatimonadia</taxon>
        <taxon>Gemmatimonadales</taxon>
        <taxon>Gemmatimonadaceae</taxon>
        <taxon>Pseudogemmatithrix</taxon>
    </lineage>
</organism>
<dbReference type="InterPro" id="IPR017853">
    <property type="entry name" value="GH"/>
</dbReference>
<dbReference type="SUPFAM" id="SSF51445">
    <property type="entry name" value="(Trans)glycosidases"/>
    <property type="match status" value="1"/>
</dbReference>
<evidence type="ECO:0008006" key="5">
    <source>
        <dbReference type="Google" id="ProtNLM"/>
    </source>
</evidence>
<dbReference type="SUPFAM" id="SSF48452">
    <property type="entry name" value="TPR-like"/>
    <property type="match status" value="1"/>
</dbReference>
<evidence type="ECO:0000313" key="4">
    <source>
        <dbReference type="Proteomes" id="UP001229955"/>
    </source>
</evidence>
<dbReference type="Gene3D" id="1.25.40.10">
    <property type="entry name" value="Tetratricopeptide repeat domain"/>
    <property type="match status" value="1"/>
</dbReference>
<dbReference type="Proteomes" id="UP001229955">
    <property type="component" value="Chromosome"/>
</dbReference>
<sequence>MSAGARRALLALLTSVATPTLGAQANPSCAPTAAADIDAGWQRWRANDIAGADSLFRRGVRACPRAGDGWTGLGYVALRQDRVPLAIARFDSALTVLPRPSIDAALGLGIASFRAGVLTRAHRAFALADSLEPGNATAREYLARIPAPVDSTALPPKQRPAAPIVAARVGDRIFEVPDGRGGWRPFWIKAVNLGAALPGKHPAQFPPDDGTYEAWIRDLAELGANAVRVYTIHPPHFYRALRAWNLAHPAQAIWLIHGVWTELPPGSQEERYDDAAWNAAFRAEMHRVVDLLHGRAAIPHRPGHASGMYLADVSPWTLGYIIGREWEPYSVQAYARRFPRRTAFSGRYVQVAGGNAVDVWLASVADAMIAYEMREWNTQRPLAYTNWPTLDPLVHPTETSRAEEAAWLRRRRERPPEASKEYDNDVIALDATKMSATREYGAGLFASFHAYPYYPDFMVLDSAYAQARSPDGPSHYFGYLRALVDYHGRIPVVISEYGVPSSRGNAHLQPQGWHHGGHDEVAQAAINARLTRDIAASGAAGVGVFALIDEWFKKNWLVIDFEQPAERNRLWLNVLDAEQHYGLIAMRAGAKDSAFVIDGGRADWAGRRPLLQRGADAEAVPAAQRVDALWVAHDEAYVYLRLDVGAVDWTRTRILVGIDTHDASAGDHRLPFGAGGSPVGLEFVLDLAGPEHARLLVDTPYNLYRFAPIVGSRPPVQQSVYNRPFRSLRNEDGRYDTVWATPNRRTFGRDGRVYEAQRYERNLLRHARQSETTLADWYADSASGTIEVRLPWGLLHVTDPSSRQVLSGVRGTDPAHVTTDGFRFVVRTLDVSGATPVLRDALPANPASLAPTWTWPTWEAPRWYAERKPAFAAMREVFRAIPDAGPKR</sequence>
<dbReference type="AlphaFoldDB" id="A0AA49JZ42"/>
<accession>A0AA49JZ42</accession>
<proteinExistence type="predicted"/>
<dbReference type="EMBL" id="CP130613">
    <property type="protein sequence ID" value="WKW14525.1"/>
    <property type="molecule type" value="Genomic_DNA"/>
</dbReference>
<feature type="chain" id="PRO_5041282276" description="Tetratricopeptide repeat protein" evidence="1">
    <location>
        <begin position="26"/>
        <end position="888"/>
    </location>
</feature>
<dbReference type="KEGG" id="pspc:Strain318_000870"/>
<reference evidence="3" key="1">
    <citation type="submission" date="2023-07" db="EMBL/GenBank/DDBJ databases">
        <authorList>
            <person name="Haufschild T."/>
            <person name="Kallscheuer N."/>
            <person name="Hammer J."/>
            <person name="Kohn T."/>
            <person name="Kabuu M."/>
            <person name="Jogler M."/>
            <person name="Wohfarth N."/>
            <person name="Heuer A."/>
            <person name="Rohde M."/>
            <person name="van Teeseling M.C.F."/>
            <person name="Jogler C."/>
        </authorList>
    </citation>
    <scope>NUCLEOTIDE SEQUENCE</scope>
    <source>
        <strain evidence="2">Strain 138</strain>
        <strain evidence="3">Strain 318</strain>
    </source>
</reference>
<evidence type="ECO:0000256" key="1">
    <source>
        <dbReference type="SAM" id="SignalP"/>
    </source>
</evidence>
<keyword evidence="4" id="KW-1185">Reference proteome</keyword>
<dbReference type="Gene3D" id="3.20.20.80">
    <property type="entry name" value="Glycosidases"/>
    <property type="match status" value="1"/>
</dbReference>
<feature type="signal peptide" evidence="1">
    <location>
        <begin position="1"/>
        <end position="25"/>
    </location>
</feature>
<keyword evidence="1" id="KW-0732">Signal</keyword>
<protein>
    <recommendedName>
        <fullName evidence="5">Tetratricopeptide repeat protein</fullName>
    </recommendedName>
</protein>
<evidence type="ECO:0000313" key="2">
    <source>
        <dbReference type="EMBL" id="WKW11615.1"/>
    </source>
</evidence>
<dbReference type="InterPro" id="IPR011990">
    <property type="entry name" value="TPR-like_helical_dom_sf"/>
</dbReference>
<evidence type="ECO:0000313" key="3">
    <source>
        <dbReference type="EMBL" id="WKW14525.1"/>
    </source>
</evidence>